<evidence type="ECO:0000313" key="4">
    <source>
        <dbReference type="Proteomes" id="UP001447188"/>
    </source>
</evidence>
<dbReference type="SMART" id="SM00177">
    <property type="entry name" value="ARF"/>
    <property type="match status" value="1"/>
</dbReference>
<dbReference type="InterPro" id="IPR024156">
    <property type="entry name" value="Small_GTPase_ARF"/>
</dbReference>
<name>A0ABR3GAZ0_9PEZI</name>
<dbReference type="PANTHER" id="PTHR11711">
    <property type="entry name" value="ADP RIBOSYLATION FACTOR-RELATED"/>
    <property type="match status" value="1"/>
</dbReference>
<keyword evidence="4" id="KW-1185">Reference proteome</keyword>
<keyword evidence="1" id="KW-0547">Nucleotide-binding</keyword>
<dbReference type="InterPro" id="IPR027417">
    <property type="entry name" value="P-loop_NTPase"/>
</dbReference>
<protein>
    <recommendedName>
        <fullName evidence="5">ADP-ribosylation factor</fullName>
    </recommendedName>
</protein>
<organism evidence="3 4">
    <name type="scientific">Discina gigas</name>
    <dbReference type="NCBI Taxonomy" id="1032678"/>
    <lineage>
        <taxon>Eukaryota</taxon>
        <taxon>Fungi</taxon>
        <taxon>Dikarya</taxon>
        <taxon>Ascomycota</taxon>
        <taxon>Pezizomycotina</taxon>
        <taxon>Pezizomycetes</taxon>
        <taxon>Pezizales</taxon>
        <taxon>Discinaceae</taxon>
        <taxon>Discina</taxon>
    </lineage>
</organism>
<keyword evidence="2" id="KW-0342">GTP-binding</keyword>
<dbReference type="SUPFAM" id="SSF52540">
    <property type="entry name" value="P-loop containing nucleoside triphosphate hydrolases"/>
    <property type="match status" value="1"/>
</dbReference>
<proteinExistence type="predicted"/>
<dbReference type="Proteomes" id="UP001447188">
    <property type="component" value="Unassembled WGS sequence"/>
</dbReference>
<evidence type="ECO:0000256" key="2">
    <source>
        <dbReference type="ARBA" id="ARBA00023134"/>
    </source>
</evidence>
<dbReference type="InterPro" id="IPR006689">
    <property type="entry name" value="Small_GTPase_ARF/SAR"/>
</dbReference>
<evidence type="ECO:0000313" key="3">
    <source>
        <dbReference type="EMBL" id="KAL0633033.1"/>
    </source>
</evidence>
<dbReference type="PROSITE" id="PS51417">
    <property type="entry name" value="ARF"/>
    <property type="match status" value="1"/>
</dbReference>
<gene>
    <name evidence="3" type="ORF">Q9L58_008096</name>
</gene>
<evidence type="ECO:0008006" key="5">
    <source>
        <dbReference type="Google" id="ProtNLM"/>
    </source>
</evidence>
<dbReference type="Gene3D" id="3.40.50.300">
    <property type="entry name" value="P-loop containing nucleotide triphosphate hydrolases"/>
    <property type="match status" value="1"/>
</dbReference>
<comment type="caution">
    <text evidence="3">The sequence shown here is derived from an EMBL/GenBank/DDBJ whole genome shotgun (WGS) entry which is preliminary data.</text>
</comment>
<accession>A0ABR3GAZ0</accession>
<dbReference type="EMBL" id="JBBBZM010000140">
    <property type="protein sequence ID" value="KAL0633033.1"/>
    <property type="molecule type" value="Genomic_DNA"/>
</dbReference>
<evidence type="ECO:0000256" key="1">
    <source>
        <dbReference type="ARBA" id="ARBA00022741"/>
    </source>
</evidence>
<dbReference type="Pfam" id="PF00025">
    <property type="entry name" value="Arf"/>
    <property type="match status" value="1"/>
</dbReference>
<sequence length="772" mass="87470">MSKLVSFLKSFYDSPTYRCLVLGLDGSGKTTALYRMALGIAVTTIPTIGFNFEEVHVGNDILTFWDIGGCDKIRPLVRYYMHPGHCILFLVDTASCASNQERFDSTLDELLYHSKEGQSNGLLFIGVALVKQDLLPVPGVEGDVGHQISYVINRVRDAMEGIFPKGFGRAYDIYTNEEHGGISAKLGPGFEDGWLVTQLLNSIKRASEGRMDNERYLKEASLDKARKGTNIPVTSPPPPQADTKPKPALDMDQLHALIVKQNSEDSYTNLTPREFLGKMESGTLETWDHRAHLRAGFYVLVDHLKAGHGLWDAAEDFLVKLETMLSNDANKAEVEKREKRFRNTVHRTMTTFYLHSIHTAMLAFMDNQGPSQMLPKHNQFDEFLLLNPHLMDSSLWSAYYSRTVIFSPVAKSSWRLPDLKPLPDHIRIPNVATLQGIEGAKKLNDFPLAEKDHLRRFAFATLQRVRSTGERRGKVIKEALEALQRHTMSLRAKGMDVEPYSETKAYFWIQILHAAIASLGTGVGISSIDIAKLSFESFVLLFPDLMRQRDKGKELWRLYYTEKSWEGMEARMGVVLPSLKPLPNLIVPPTETEREAAVAREMEIRSLVQNGVERNISETEMMLHEFWVISEIQDASETAASHGKILWQVFSKLWQAKVENLVSVSVASNELVGEDLRSRGGILLGVTEKVFWVRVVMKQFLNCEITLPVEKSAKGGSSREISLRDFRSFLGENRELSLEDFWKRYYSEETWHSKDAMERFVPPDLKEMANSV</sequence>
<reference evidence="3 4" key="1">
    <citation type="submission" date="2024-02" db="EMBL/GenBank/DDBJ databases">
        <title>Discinaceae phylogenomics.</title>
        <authorList>
            <person name="Dirks A.C."/>
            <person name="James T.Y."/>
        </authorList>
    </citation>
    <scope>NUCLEOTIDE SEQUENCE [LARGE SCALE GENOMIC DNA]</scope>
    <source>
        <strain evidence="3 4">ACD0624</strain>
    </source>
</reference>